<evidence type="ECO:0000256" key="3">
    <source>
        <dbReference type="SAM" id="MobiDB-lite"/>
    </source>
</evidence>
<dbReference type="AlphaFoldDB" id="A0A4Y7QF46"/>
<organism evidence="5 6">
    <name type="scientific">Rickenella mellea</name>
    <dbReference type="NCBI Taxonomy" id="50990"/>
    <lineage>
        <taxon>Eukaryota</taxon>
        <taxon>Fungi</taxon>
        <taxon>Dikarya</taxon>
        <taxon>Basidiomycota</taxon>
        <taxon>Agaricomycotina</taxon>
        <taxon>Agaricomycetes</taxon>
        <taxon>Hymenochaetales</taxon>
        <taxon>Rickenellaceae</taxon>
        <taxon>Rickenella</taxon>
    </lineage>
</organism>
<dbReference type="GO" id="GO:0005730">
    <property type="term" value="C:nucleolus"/>
    <property type="evidence" value="ECO:0007669"/>
    <property type="project" value="TreeGrafter"/>
</dbReference>
<feature type="compositionally biased region" description="Basic and acidic residues" evidence="3">
    <location>
        <begin position="373"/>
        <end position="395"/>
    </location>
</feature>
<dbReference type="InterPro" id="IPR012677">
    <property type="entry name" value="Nucleotide-bd_a/b_plait_sf"/>
</dbReference>
<evidence type="ECO:0000256" key="2">
    <source>
        <dbReference type="PROSITE-ProRule" id="PRU00176"/>
    </source>
</evidence>
<gene>
    <name evidence="5" type="ORF">BD410DRAFT_784469</name>
</gene>
<sequence length="494" mass="52785">MAPKKAQKMSLNAFLEDSSLGSWADEMDALPTAPAPRTDEERANDRSFGGRGDRDFLSSRPDRVAGPPREEIPLPTQPPYTAFIGNLAFDLTESELEAFFAPHKTVSVKIIKDREDKPKGFGYVEFADLDGLKAGLAKSGANFSSRTIRVSVAEPQKERAGGFGSNDDDKFASNWRRDGPLPDRNDGRDGGRPGRRFEGGAPSDAAPSASETVNDWRSSRGPPKFPTEAEPPANRRRGSGFSTPEGQASAADQEETWTIGAKFKPSAGGEAERGGRFGSMGRKGDMGPPPPALGEDSDWRSSSRPRPSTWSSNSPTSSVPSTPQMSRRKLELLPRSTAASAQPTPVSSPKSPAFTGSTIRPNPFGAAKPVDVSARENEVLQKLEKDREEIKERVTHSMSRQSSKQARERPSAVSSDGAKTPPSASAPPASPPPAPGSPRASASTVRPAFSFAKAASAKKESITEAKVVEATEGKEEKEETSLENVTKQVAEVTV</sequence>
<dbReference type="PANTHER" id="PTHR23236:SF11">
    <property type="entry name" value="EUKARYOTIC TRANSLATION INITIATION FACTOR 4H"/>
    <property type="match status" value="1"/>
</dbReference>
<name>A0A4Y7QF46_9AGAM</name>
<accession>A0A4Y7QF46</accession>
<dbReference type="PROSITE" id="PS50102">
    <property type="entry name" value="RRM"/>
    <property type="match status" value="1"/>
</dbReference>
<feature type="compositionally biased region" description="Polar residues" evidence="3">
    <location>
        <begin position="337"/>
        <end position="360"/>
    </location>
</feature>
<feature type="compositionally biased region" description="Basic and acidic residues" evidence="3">
    <location>
        <begin position="51"/>
        <end position="72"/>
    </location>
</feature>
<reference evidence="5 6" key="1">
    <citation type="submission" date="2018-06" db="EMBL/GenBank/DDBJ databases">
        <title>A transcriptomic atlas of mushroom development highlights an independent origin of complex multicellularity.</title>
        <authorList>
            <consortium name="DOE Joint Genome Institute"/>
            <person name="Krizsan K."/>
            <person name="Almasi E."/>
            <person name="Merenyi Z."/>
            <person name="Sahu N."/>
            <person name="Viragh M."/>
            <person name="Koszo T."/>
            <person name="Mondo S."/>
            <person name="Kiss B."/>
            <person name="Balint B."/>
            <person name="Kues U."/>
            <person name="Barry K."/>
            <person name="Hegedus J.C."/>
            <person name="Henrissat B."/>
            <person name="Johnson J."/>
            <person name="Lipzen A."/>
            <person name="Ohm R."/>
            <person name="Nagy I."/>
            <person name="Pangilinan J."/>
            <person name="Yan J."/>
            <person name="Xiong Y."/>
            <person name="Grigoriev I.V."/>
            <person name="Hibbett D.S."/>
            <person name="Nagy L.G."/>
        </authorList>
    </citation>
    <scope>NUCLEOTIDE SEQUENCE [LARGE SCALE GENOMIC DNA]</scope>
    <source>
        <strain evidence="5 6">SZMC22713</strain>
    </source>
</reference>
<feature type="compositionally biased region" description="Low complexity" evidence="3">
    <location>
        <begin position="300"/>
        <end position="323"/>
    </location>
</feature>
<evidence type="ECO:0000313" key="6">
    <source>
        <dbReference type="Proteomes" id="UP000294933"/>
    </source>
</evidence>
<feature type="domain" description="RRM" evidence="4">
    <location>
        <begin position="80"/>
        <end position="155"/>
    </location>
</feature>
<keyword evidence="6" id="KW-1185">Reference proteome</keyword>
<dbReference type="Proteomes" id="UP000294933">
    <property type="component" value="Unassembled WGS sequence"/>
</dbReference>
<evidence type="ECO:0000313" key="5">
    <source>
        <dbReference type="EMBL" id="TDL25479.1"/>
    </source>
</evidence>
<proteinExistence type="predicted"/>
<feature type="compositionally biased region" description="Basic and acidic residues" evidence="3">
    <location>
        <begin position="457"/>
        <end position="480"/>
    </location>
</feature>
<feature type="compositionally biased region" description="Basic and acidic residues" evidence="3">
    <location>
        <begin position="167"/>
        <end position="198"/>
    </location>
</feature>
<feature type="region of interest" description="Disordered" evidence="3">
    <location>
        <begin position="25"/>
        <end position="77"/>
    </location>
</feature>
<dbReference type="Pfam" id="PF00076">
    <property type="entry name" value="RRM_1"/>
    <property type="match status" value="1"/>
</dbReference>
<dbReference type="GO" id="GO:0003723">
    <property type="term" value="F:RNA binding"/>
    <property type="evidence" value="ECO:0007669"/>
    <property type="project" value="UniProtKB-UniRule"/>
</dbReference>
<evidence type="ECO:0000256" key="1">
    <source>
        <dbReference type="ARBA" id="ARBA00022884"/>
    </source>
</evidence>
<dbReference type="SMART" id="SM00360">
    <property type="entry name" value="RRM"/>
    <property type="match status" value="1"/>
</dbReference>
<feature type="compositionally biased region" description="Pro residues" evidence="3">
    <location>
        <begin position="424"/>
        <end position="436"/>
    </location>
</feature>
<feature type="compositionally biased region" description="Low complexity" evidence="3">
    <location>
        <begin position="437"/>
        <end position="455"/>
    </location>
</feature>
<dbReference type="InterPro" id="IPR035979">
    <property type="entry name" value="RBD_domain_sf"/>
</dbReference>
<dbReference type="InterPro" id="IPR000504">
    <property type="entry name" value="RRM_dom"/>
</dbReference>
<dbReference type="SUPFAM" id="SSF54928">
    <property type="entry name" value="RNA-binding domain, RBD"/>
    <property type="match status" value="1"/>
</dbReference>
<dbReference type="EMBL" id="ML170163">
    <property type="protein sequence ID" value="TDL25479.1"/>
    <property type="molecule type" value="Genomic_DNA"/>
</dbReference>
<keyword evidence="1 2" id="KW-0694">RNA-binding</keyword>
<feature type="region of interest" description="Disordered" evidence="3">
    <location>
        <begin position="154"/>
        <end position="494"/>
    </location>
</feature>
<protein>
    <recommendedName>
        <fullName evidence="4">RRM domain-containing protein</fullName>
    </recommendedName>
</protein>
<dbReference type="VEuPathDB" id="FungiDB:BD410DRAFT_784469"/>
<evidence type="ECO:0000259" key="4">
    <source>
        <dbReference type="PROSITE" id="PS50102"/>
    </source>
</evidence>
<feature type="compositionally biased region" description="Low complexity" evidence="3">
    <location>
        <begin position="199"/>
        <end position="210"/>
    </location>
</feature>
<dbReference type="Gene3D" id="3.30.70.330">
    <property type="match status" value="1"/>
</dbReference>
<dbReference type="OrthoDB" id="48651at2759"/>
<dbReference type="STRING" id="50990.A0A4Y7QF46"/>
<dbReference type="PANTHER" id="PTHR23236">
    <property type="entry name" value="EUKARYOTIC TRANSLATION INITIATION FACTOR 4B/4H"/>
    <property type="match status" value="1"/>
</dbReference>